<dbReference type="Gene3D" id="3.30.2320.60">
    <property type="entry name" value="FhaA, phosphopeptide-binding domain (DUF3662)"/>
    <property type="match status" value="1"/>
</dbReference>
<sequence length="231" mass="25390">MGMLQRFEMRLEHAVSGAFAKAFRSAVQPVELAAALQREVDNSAQILSRNRRLVPNTFHIELSPMDYDRLSPYQETLTTELIEMLREHADEQHYVFAGQVTIDLSEQEDLVTGRFRVRSSATASVQGGSKAPETQAGSRRATVEVNGSRHAITDDGLVVGRGAEADLRINDPGISRRHAEFRLDGRQVKVADLGSTNGTLVDGHKIRETTVRDGATVRLGNTDIVVRVGDA</sequence>
<dbReference type="Gene3D" id="2.60.200.20">
    <property type="match status" value="1"/>
</dbReference>
<accession>A0ABU2BVT2</accession>
<dbReference type="SMART" id="SM00240">
    <property type="entry name" value="FHA"/>
    <property type="match status" value="1"/>
</dbReference>
<feature type="domain" description="FHA" evidence="2">
    <location>
        <begin position="157"/>
        <end position="206"/>
    </location>
</feature>
<dbReference type="Pfam" id="PF00498">
    <property type="entry name" value="FHA"/>
    <property type="match status" value="1"/>
</dbReference>
<dbReference type="PROSITE" id="PS50006">
    <property type="entry name" value="FHA_DOMAIN"/>
    <property type="match status" value="1"/>
</dbReference>
<dbReference type="CDD" id="cd00060">
    <property type="entry name" value="FHA"/>
    <property type="match status" value="1"/>
</dbReference>
<reference evidence="3 4" key="1">
    <citation type="submission" date="2023-07" db="EMBL/GenBank/DDBJ databases">
        <title>Sequencing the genomes of 1000 actinobacteria strains.</title>
        <authorList>
            <person name="Klenk H.-P."/>
        </authorList>
    </citation>
    <scope>NUCLEOTIDE SEQUENCE [LARGE SCALE GENOMIC DNA]</scope>
    <source>
        <strain evidence="3 4">DSM 19426</strain>
    </source>
</reference>
<name>A0ABU2BVT2_9ACTN</name>
<dbReference type="RefSeq" id="WP_310301693.1">
    <property type="nucleotide sequence ID" value="NZ_BAAAPS010000008.1"/>
</dbReference>
<dbReference type="Pfam" id="PF12401">
    <property type="entry name" value="FhaA_N"/>
    <property type="match status" value="1"/>
</dbReference>
<gene>
    <name evidence="3" type="ORF">J2S63_001929</name>
</gene>
<proteinExistence type="predicted"/>
<keyword evidence="4" id="KW-1185">Reference proteome</keyword>
<dbReference type="EMBL" id="JAVDYG010000001">
    <property type="protein sequence ID" value="MDR7362376.1"/>
    <property type="molecule type" value="Genomic_DNA"/>
</dbReference>
<dbReference type="Proteomes" id="UP001183648">
    <property type="component" value="Unassembled WGS sequence"/>
</dbReference>
<dbReference type="InterPro" id="IPR050923">
    <property type="entry name" value="Cell_Proc_Reg/RNA_Proc"/>
</dbReference>
<dbReference type="InterPro" id="IPR042287">
    <property type="entry name" value="FhaA_N_sf"/>
</dbReference>
<organism evidence="3 4">
    <name type="scientific">Nocardioides marmoribigeumensis</name>
    <dbReference type="NCBI Taxonomy" id="433649"/>
    <lineage>
        <taxon>Bacteria</taxon>
        <taxon>Bacillati</taxon>
        <taxon>Actinomycetota</taxon>
        <taxon>Actinomycetes</taxon>
        <taxon>Propionibacteriales</taxon>
        <taxon>Nocardioidaceae</taxon>
        <taxon>Nocardioides</taxon>
    </lineage>
</organism>
<dbReference type="InterPro" id="IPR022128">
    <property type="entry name" value="FhaA_N"/>
</dbReference>
<comment type="caution">
    <text evidence="3">The sequence shown here is derived from an EMBL/GenBank/DDBJ whole genome shotgun (WGS) entry which is preliminary data.</text>
</comment>
<dbReference type="SUPFAM" id="SSF49879">
    <property type="entry name" value="SMAD/FHA domain"/>
    <property type="match status" value="1"/>
</dbReference>
<dbReference type="InterPro" id="IPR008984">
    <property type="entry name" value="SMAD_FHA_dom_sf"/>
</dbReference>
<dbReference type="PANTHER" id="PTHR23308">
    <property type="entry name" value="NUCLEAR INHIBITOR OF PROTEIN PHOSPHATASE-1"/>
    <property type="match status" value="1"/>
</dbReference>
<protein>
    <recommendedName>
        <fullName evidence="2">FHA domain-containing protein</fullName>
    </recommendedName>
</protein>
<dbReference type="InterPro" id="IPR000253">
    <property type="entry name" value="FHA_dom"/>
</dbReference>
<keyword evidence="1" id="KW-0597">Phosphoprotein</keyword>
<evidence type="ECO:0000256" key="1">
    <source>
        <dbReference type="ARBA" id="ARBA00022553"/>
    </source>
</evidence>
<evidence type="ECO:0000313" key="4">
    <source>
        <dbReference type="Proteomes" id="UP001183648"/>
    </source>
</evidence>
<evidence type="ECO:0000313" key="3">
    <source>
        <dbReference type="EMBL" id="MDR7362376.1"/>
    </source>
</evidence>
<evidence type="ECO:0000259" key="2">
    <source>
        <dbReference type="PROSITE" id="PS50006"/>
    </source>
</evidence>